<comment type="caution">
    <text evidence="2">The sequence shown here is derived from an EMBL/GenBank/DDBJ whole genome shotgun (WGS) entry which is preliminary data.</text>
</comment>
<feature type="region of interest" description="Disordered" evidence="1">
    <location>
        <begin position="27"/>
        <end position="52"/>
    </location>
</feature>
<gene>
    <name evidence="2" type="ORF">VSS30_23990</name>
</gene>
<name>A0ABV5DH55_9ACTN</name>
<sequence length="52" mass="5077">MRGCSPILAVAGPDFEAALVVSGRPGARGTVAEAGRGAAGGAGETVPEARRR</sequence>
<evidence type="ECO:0000256" key="1">
    <source>
        <dbReference type="SAM" id="MobiDB-lite"/>
    </source>
</evidence>
<keyword evidence="3" id="KW-1185">Reference proteome</keyword>
<feature type="compositionally biased region" description="Low complexity" evidence="1">
    <location>
        <begin position="27"/>
        <end position="36"/>
    </location>
</feature>
<reference evidence="2 3" key="1">
    <citation type="submission" date="2024-01" db="EMBL/GenBank/DDBJ databases">
        <title>Genome mining of biosynthetic gene clusters to explore secondary metabolites of Streptomyces sp.</title>
        <authorList>
            <person name="Baig A."/>
            <person name="Ajitkumar Shintre N."/>
            <person name="Kumar H."/>
            <person name="Anbarasu A."/>
            <person name="Ramaiah S."/>
        </authorList>
    </citation>
    <scope>NUCLEOTIDE SEQUENCE [LARGE SCALE GENOMIC DNA]</scope>
    <source>
        <strain evidence="2 3">A03</strain>
    </source>
</reference>
<accession>A0ABV5DH55</accession>
<protein>
    <submittedName>
        <fullName evidence="2">Uncharacterized protein</fullName>
    </submittedName>
</protein>
<dbReference type="EMBL" id="JAYMRR010000014">
    <property type="protein sequence ID" value="MFB8751870.1"/>
    <property type="molecule type" value="Genomic_DNA"/>
</dbReference>
<evidence type="ECO:0000313" key="3">
    <source>
        <dbReference type="Proteomes" id="UP001585018"/>
    </source>
</evidence>
<evidence type="ECO:0000313" key="2">
    <source>
        <dbReference type="EMBL" id="MFB8751870.1"/>
    </source>
</evidence>
<proteinExistence type="predicted"/>
<dbReference type="Proteomes" id="UP001585018">
    <property type="component" value="Unassembled WGS sequence"/>
</dbReference>
<organism evidence="2 3">
    <name type="scientific">Streptomyces parvulus</name>
    <dbReference type="NCBI Taxonomy" id="146923"/>
    <lineage>
        <taxon>Bacteria</taxon>
        <taxon>Bacillati</taxon>
        <taxon>Actinomycetota</taxon>
        <taxon>Actinomycetes</taxon>
        <taxon>Kitasatosporales</taxon>
        <taxon>Streptomycetaceae</taxon>
        <taxon>Streptomyces</taxon>
    </lineage>
</organism>
<dbReference type="RefSeq" id="WP_351942647.1">
    <property type="nucleotide sequence ID" value="NZ_CBDRAY010000022.1"/>
</dbReference>